<dbReference type="Pfam" id="PF14858">
    <property type="entry name" value="CFAP54_N"/>
    <property type="match status" value="1"/>
</dbReference>
<feature type="compositionally biased region" description="Basic and acidic residues" evidence="1">
    <location>
        <begin position="2466"/>
        <end position="2494"/>
    </location>
</feature>
<proteinExistence type="predicted"/>
<dbReference type="CDD" id="cd00063">
    <property type="entry name" value="FN3"/>
    <property type="match status" value="1"/>
</dbReference>
<dbReference type="SUPFAM" id="SSF49265">
    <property type="entry name" value="Fibronectin type III"/>
    <property type="match status" value="1"/>
</dbReference>
<feature type="compositionally biased region" description="Basic and acidic residues" evidence="1">
    <location>
        <begin position="1596"/>
        <end position="1616"/>
    </location>
</feature>
<dbReference type="Proteomes" id="UP000828390">
    <property type="component" value="Unassembled WGS sequence"/>
</dbReference>
<feature type="region of interest" description="Disordered" evidence="1">
    <location>
        <begin position="602"/>
        <end position="624"/>
    </location>
</feature>
<organism evidence="3 4">
    <name type="scientific">Dreissena polymorpha</name>
    <name type="common">Zebra mussel</name>
    <name type="synonym">Mytilus polymorpha</name>
    <dbReference type="NCBI Taxonomy" id="45954"/>
    <lineage>
        <taxon>Eukaryota</taxon>
        <taxon>Metazoa</taxon>
        <taxon>Spiralia</taxon>
        <taxon>Lophotrochozoa</taxon>
        <taxon>Mollusca</taxon>
        <taxon>Bivalvia</taxon>
        <taxon>Autobranchia</taxon>
        <taxon>Heteroconchia</taxon>
        <taxon>Euheterodonta</taxon>
        <taxon>Imparidentia</taxon>
        <taxon>Neoheterodontei</taxon>
        <taxon>Myida</taxon>
        <taxon>Dreissenoidea</taxon>
        <taxon>Dreissenidae</taxon>
        <taxon>Dreissena</taxon>
    </lineage>
</organism>
<dbReference type="Gene3D" id="2.60.40.10">
    <property type="entry name" value="Immunoglobulins"/>
    <property type="match status" value="1"/>
</dbReference>
<reference evidence="3" key="1">
    <citation type="journal article" date="2019" name="bioRxiv">
        <title>The Genome of the Zebra Mussel, Dreissena polymorpha: A Resource for Invasive Species Research.</title>
        <authorList>
            <person name="McCartney M.A."/>
            <person name="Auch B."/>
            <person name="Kono T."/>
            <person name="Mallez S."/>
            <person name="Zhang Y."/>
            <person name="Obille A."/>
            <person name="Becker A."/>
            <person name="Abrahante J.E."/>
            <person name="Garbe J."/>
            <person name="Badalamenti J.P."/>
            <person name="Herman A."/>
            <person name="Mangelson H."/>
            <person name="Liachko I."/>
            <person name="Sullivan S."/>
            <person name="Sone E.D."/>
            <person name="Koren S."/>
            <person name="Silverstein K.A.T."/>
            <person name="Beckman K.B."/>
            <person name="Gohl D.M."/>
        </authorList>
    </citation>
    <scope>NUCLEOTIDE SEQUENCE</scope>
    <source>
        <strain evidence="3">Duluth1</strain>
        <tissue evidence="3">Whole animal</tissue>
    </source>
</reference>
<feature type="compositionally biased region" description="Basic and acidic residues" evidence="1">
    <location>
        <begin position="602"/>
        <end position="618"/>
    </location>
</feature>
<comment type="caution">
    <text evidence="3">The sequence shown here is derived from an EMBL/GenBank/DDBJ whole genome shotgun (WGS) entry which is preliminary data.</text>
</comment>
<feature type="region of interest" description="Disordered" evidence="1">
    <location>
        <begin position="1255"/>
        <end position="1278"/>
    </location>
</feature>
<feature type="compositionally biased region" description="Polar residues" evidence="1">
    <location>
        <begin position="647"/>
        <end position="656"/>
    </location>
</feature>
<sequence length="3444" mass="384252">ADTLFELWNKYEPRLPRSYYQEKLLEVGDFLMSSKEYYLALWQCYDRYLMHFGDTNVVDIDDVEIFKETFFPKGFKEDGAALTFRALMGKSISMYHVVKVSDPKLQNAQNVENCVKILAFLRLVTQVILPIERLCWLVYNGTLHIYTIARYLMFLGHSAKVLEYLLWACMCMETSVPLLTVRYLSWRSTLYTAVCQCYFDCKASEQAESFARRGLSKIQELSQLEAMSSAKDTPEREAAFRQATIKASFMAIMVFRRSVYETRRRPKGLLRPKTRANLKDALSLQWPRTPSEKLLQDMFEGSATQLLCILEALNDTNRRILVTSPPAPDSEVEILDVYAELFLAAQEILAGGGGHRGSLPKATSPVGVPALAGVVQGRSLMEMAAKGEDGATVEAAIKLVKFAFSFEQWDVFESLNDTLLTYLRIINDDTHQWDEKCLQILAAMEKVMSSKKHRRTVSQGDEEPLDHDMAPSVAAQSVRSVNLNDELIILADTLMSVVTGPFTPESIEVDVIVDAALYMWNKCKAVFQRYQTGSVDNPKYLSKMENPTKWVYILDVVHQLLCWCGISSVDPALTAEVVLRLGLVLESSAHLDQIEGHKLFDWRRTPSPDKDNVERKDTPVTPRSGSRGICWNRILKAFANSLDPDETPQNVVSHQDPNSDGRSPFKDTSMSDLGGTQEGISRASMLSSSLLNVNPRSQLLQARDILELGLKNVSFARQAVALADGKSIADVSWAKELNEELFAPADHTTTESTTSEPTAVGENPVNPEELIPESMRGSATAVWNTVKDLHLELILMYHRVCLKLEQMGPDPAASMPKPFKRRTCSRMEFGSDRSLLDSYVESTEELLTRANKNNLSKALLYMQKAYLSTTEGKVSKEQKKCLENALACIQKAQTEEKRTYLDNTKGTEAPPGEGRVPPPPILLSRTDTSIVFQPAPWKPATGEKVTWYRIFARNATGSNVKARMSDYLFPGTGQQVPCHHHELHVSGLKANERYVFAVAAYTIEGKLIGDGVGESTKPILANHPLPVLTTWAFLAQISYQIGCYDVCHRACDVLWDHFIAERPPPAGVTYTTSNERDFKLTLMRLNQKIVCLSSPVILRLFLTSIFISVDINVREGKIFCDALCDKGPVYSGQIKRLLECEKMLVAIELAGWLNESNQALQAVVQCYGLLAPLIFYKIPSIPVFQILQRCHAVLQEIPAGLRQKRPTSIADSLHHMTACITFHMAKVLRNWGQKSLANNLNEAGRRLLALEAPPAPAEAGKELEKGTTQDTSTDPEETTASINIQSLKNKSRRSRKGAISLMKEHELEGPMNEELKALEAHMLSISKQAQSDHELSGNEDPSILHAYIAYLPSRIAYREVAKFKKRARYLEFFVQVAQKALTEGLPELAMEWCDDTENWIARRNEQIIGVRAFLTKQPGGTMTVTGDDPKKFAAAMVEYSKEKEFNTPRAAGASSKSQAKPGQSAAKPKRKSKYKALHVNVNMSDAAKQAQEEAEVKALEKVGQHLPDMYRGWIRKRRLRKICNDEMTWKCQLNIIQGLAQFSAFLHKLEKREKMVGNTDNIMYKTNFLDQEWLVFETAGTLVVGWEGGPLNHGSVTDKVEKEASKGPSVRDKDSEYSEESSDEDLPTITSKARTKTDALDLAGYERPRTTTTGIEIAAALATGAPPIPMFTEPPVIEDTPRTYRSDMSTARLQAQKIQEPDKAILTAQETMDSIKQSFIFFRKAIILAHRGGYWTLLQNASRALWNSLHTALLRAYTPAPSEGDNGLLSMDEIRSLAWKPLHTAADCLLDMMTQLEQDLLAQTTKDKLKGRMGEVFESWTGSILNEAGGASLKFESPTDNQSVLDVRFIRRLVLRVLEVLYYEKKWEKLVDIALRFNALTNERHAEQVIPLLVQAQRKLSEVIQELGGQAPPQPHFQKLMARLNTVVTARTYLTQQLELAIDKSKLPPVPPGAAIDPLGHGLYTSKDALKNVSVPLDPQYSLSVLYEAFDKAQYTSRALVHSRKLLILYLANQQNMAEGALSRVPSRVDFVPNTARPQPTMPPDISREEYLDPSDVQTAPIPRSQIGTVVASYEKTIEMLLAKNQKELAAQAMHETGNLMYHANNARAAFKWWTDALDLIFNAEDALHTWRDMFKDAKDISADMLRRCGIWGAILAGILTSNIAQFILTSDLGLRMECCFLSGYLFKTVFRTALPHPQADRDYALYEVGEGCEVTHLIPGVDLLSEKYRADGRQLVAALRWVIEELARGHHNLFVLPLLTINQYLSLFVCRDLQRTVDGRILKCRVLSDLGLFSESLQTLQRLLHGERLPHTGDSSFRQVESKVIQLRFDTSKPITEPVNLKVLENILDKRLSSNLGMLYGPHMTCHLSLVQAHIFTALAATIPVLPNLEDVVVPEGGSLLKQSTISTMSKPVGLGPASLKLGEGKKRSGTRPSKIAATDDTIYESLREDMTENTDSEIDTLTEATEKASVADKPQSDKGDNLDTKSSSKGDDASSDGKSIVTASGSEKTRGETDRTLPLPKRFSGAQKPVNLEFVKGTLLVVADQMVGTISDVIQENAELEGGHLDDLSAAELELVVLCKLEQSEIARQKHHAPMAARIVLSTLKMLQASSLFKKKKLVPHPPRDSPKLERPSSLKSRSDGRRRPPVHIKLSEPENSQFQFQNFQSRSRLDARLWLSCRAALVKALMMEIRGMGDVKDLIQSEKKGSENKVLQELADCRQYCAEGLGESEACGDVEKQAEFLVLGASLNIIEGKNLEHTISLLQDGIRLLTGVASLSIPGVQLLAQAVVMRTDLEAIEHTDDTIIFTERTMDNYLQAHAYILKQMEDLGEVIEHYHPEGRLQFRSCPVSPLRNIYLPHCLNLVQVKLRVGHAMARNAAKNIRNASIKRQWSDLEPVSMWTDALGVLMWALEISRVSVTREAYLEAELLLNIGKVQRMLVYLGQFQARHAVQSLLQAIKISHANDHNLGLIRQAYLEIALVYMYSCGAASMRHGSGIDPGGESGDEASRQSTNRSTDSKKRRDKKKKAGAKEEMNDQEKDRHAAWLGIRCAAAVSNTQRNRLLLIGNAIVTSQKLADKAQQEIPDFVALDLVGSYVLGEKKKVYKNEIEEELSTLIESQEVSHVDTYEEQLQKTREAAIDLSWIQFLGYQTILQRLSSTSTISVSSVKTDDHPPSAGVNGMGDLGPEFDLGFISHAECDTTLNHDVVRSMLFSGTWSIRLTAMHKFLCDNLKPYATDCCAVFPPSALDLAPPPGPATQLNVIYKTYPGNLTHPADRENETQIPFDTELLAGIPPPPPGTVRSPTQPLDKPLVTPSESEVTLQWYQPSMEEVDPTRPEASGPESRVLLMYALNIKSAGTVNVVARITWIQMSQLNDLHDRLAVLMQRAEIYLPTEKGKKREPVAPSPTPSVKAKKSSQSKLKASSPRRQKDETLEIPSNPVWIQ</sequence>
<feature type="compositionally biased region" description="Basic residues" evidence="1">
    <location>
        <begin position="3020"/>
        <end position="3029"/>
    </location>
</feature>
<feature type="compositionally biased region" description="Acidic residues" evidence="1">
    <location>
        <begin position="1617"/>
        <end position="1626"/>
    </location>
</feature>
<name>A0A9D4MRE8_DREPO</name>
<feature type="region of interest" description="Disordered" evidence="1">
    <location>
        <begin position="2466"/>
        <end position="2524"/>
    </location>
</feature>
<gene>
    <name evidence="3" type="ORF">DPMN_005061</name>
</gene>
<evidence type="ECO:0000259" key="2">
    <source>
        <dbReference type="PROSITE" id="PS50853"/>
    </source>
</evidence>
<dbReference type="PANTHER" id="PTHR33487">
    <property type="entry name" value="CILIA- AND FLAGELLA-ASSOCIATED PROTEIN 54"/>
    <property type="match status" value="1"/>
</dbReference>
<evidence type="ECO:0000256" key="1">
    <source>
        <dbReference type="SAM" id="MobiDB-lite"/>
    </source>
</evidence>
<dbReference type="PANTHER" id="PTHR33487:SF1">
    <property type="entry name" value="CILIA- AND FLAGELLA-ASSOCIATED PROTEIN 54"/>
    <property type="match status" value="1"/>
</dbReference>
<feature type="region of interest" description="Disordered" evidence="1">
    <location>
        <begin position="1593"/>
        <end position="1633"/>
    </location>
</feature>
<feature type="compositionally biased region" description="Basic and acidic residues" evidence="1">
    <location>
        <begin position="2624"/>
        <end position="2645"/>
    </location>
</feature>
<evidence type="ECO:0000313" key="3">
    <source>
        <dbReference type="EMBL" id="KAH3881138.1"/>
    </source>
</evidence>
<dbReference type="InterPro" id="IPR036116">
    <property type="entry name" value="FN3_sf"/>
</dbReference>
<feature type="non-terminal residue" evidence="3">
    <location>
        <position position="1"/>
    </location>
</feature>
<evidence type="ECO:0000313" key="4">
    <source>
        <dbReference type="Proteomes" id="UP000828390"/>
    </source>
</evidence>
<feature type="compositionally biased region" description="Basic and acidic residues" evidence="1">
    <location>
        <begin position="3030"/>
        <end position="3039"/>
    </location>
</feature>
<reference evidence="3" key="2">
    <citation type="submission" date="2020-11" db="EMBL/GenBank/DDBJ databases">
        <authorList>
            <person name="McCartney M.A."/>
            <person name="Auch B."/>
            <person name="Kono T."/>
            <person name="Mallez S."/>
            <person name="Becker A."/>
            <person name="Gohl D.M."/>
            <person name="Silverstein K.A.T."/>
            <person name="Koren S."/>
            <person name="Bechman K.B."/>
            <person name="Herman A."/>
            <person name="Abrahante J.E."/>
            <person name="Garbe J."/>
        </authorList>
    </citation>
    <scope>NUCLEOTIDE SEQUENCE</scope>
    <source>
        <strain evidence="3">Duluth1</strain>
        <tissue evidence="3">Whole animal</tissue>
    </source>
</reference>
<accession>A0A9D4MRE8</accession>
<dbReference type="PROSITE" id="PS50853">
    <property type="entry name" value="FN3"/>
    <property type="match status" value="1"/>
</dbReference>
<feature type="compositionally biased region" description="Polar residues" evidence="1">
    <location>
        <begin position="1268"/>
        <end position="1278"/>
    </location>
</feature>
<feature type="region of interest" description="Disordered" evidence="1">
    <location>
        <begin position="742"/>
        <end position="765"/>
    </location>
</feature>
<feature type="region of interest" description="Disordered" evidence="1">
    <location>
        <begin position="2996"/>
        <end position="3039"/>
    </location>
</feature>
<feature type="domain" description="Fibronectin type-III" evidence="2">
    <location>
        <begin position="916"/>
        <end position="1026"/>
    </location>
</feature>
<feature type="region of interest" description="Disordered" evidence="1">
    <location>
        <begin position="2413"/>
        <end position="2442"/>
    </location>
</feature>
<dbReference type="InterPro" id="IPR013783">
    <property type="entry name" value="Ig-like_fold"/>
</dbReference>
<dbReference type="InterPro" id="IPR003961">
    <property type="entry name" value="FN3_dom"/>
</dbReference>
<feature type="region of interest" description="Disordered" evidence="1">
    <location>
        <begin position="1445"/>
        <end position="1473"/>
    </location>
</feature>
<feature type="region of interest" description="Disordered" evidence="1">
    <location>
        <begin position="3396"/>
        <end position="3444"/>
    </location>
</feature>
<feature type="region of interest" description="Disordered" evidence="1">
    <location>
        <begin position="644"/>
        <end position="677"/>
    </location>
</feature>
<dbReference type="GO" id="GO:0060271">
    <property type="term" value="P:cilium assembly"/>
    <property type="evidence" value="ECO:0007669"/>
    <property type="project" value="TreeGrafter"/>
</dbReference>
<dbReference type="InterPro" id="IPR027912">
    <property type="entry name" value="CFAP54"/>
</dbReference>
<feature type="non-terminal residue" evidence="3">
    <location>
        <position position="3444"/>
    </location>
</feature>
<feature type="region of interest" description="Disordered" evidence="1">
    <location>
        <begin position="2617"/>
        <end position="2654"/>
    </location>
</feature>
<keyword evidence="4" id="KW-1185">Reference proteome</keyword>
<protein>
    <recommendedName>
        <fullName evidence="2">Fibronectin type-III domain-containing protein</fullName>
    </recommendedName>
</protein>
<dbReference type="EMBL" id="JAIWYP010000001">
    <property type="protein sequence ID" value="KAH3881138.1"/>
    <property type="molecule type" value="Genomic_DNA"/>
</dbReference>